<comment type="caution">
    <text evidence="2">The sequence shown here is derived from an EMBL/GenBank/DDBJ whole genome shotgun (WGS) entry which is preliminary data.</text>
</comment>
<feature type="region of interest" description="Disordered" evidence="1">
    <location>
        <begin position="76"/>
        <end position="123"/>
    </location>
</feature>
<gene>
    <name evidence="2" type="ORF">J1605_017451</name>
</gene>
<evidence type="ECO:0000313" key="3">
    <source>
        <dbReference type="Proteomes" id="UP001159641"/>
    </source>
</evidence>
<protein>
    <submittedName>
        <fullName evidence="2">Uncharacterized protein</fullName>
    </submittedName>
</protein>
<name>A0AB34HYM1_ESCRO</name>
<evidence type="ECO:0000313" key="2">
    <source>
        <dbReference type="EMBL" id="KAJ8797223.1"/>
    </source>
</evidence>
<proteinExistence type="predicted"/>
<keyword evidence="3" id="KW-1185">Reference proteome</keyword>
<reference evidence="2 3" key="1">
    <citation type="submission" date="2022-11" db="EMBL/GenBank/DDBJ databases">
        <title>Whole genome sequence of Eschrichtius robustus ER-17-0199.</title>
        <authorList>
            <person name="Bruniche-Olsen A."/>
            <person name="Black A.N."/>
            <person name="Fields C.J."/>
            <person name="Walden K."/>
            <person name="Dewoody J.A."/>
        </authorList>
    </citation>
    <scope>NUCLEOTIDE SEQUENCE [LARGE SCALE GENOMIC DNA]</scope>
    <source>
        <strain evidence="2">ER-17-0199</strain>
        <tissue evidence="2">Blubber</tissue>
    </source>
</reference>
<accession>A0AB34HYM1</accession>
<dbReference type="Proteomes" id="UP001159641">
    <property type="component" value="Unassembled WGS sequence"/>
</dbReference>
<evidence type="ECO:0000256" key="1">
    <source>
        <dbReference type="SAM" id="MobiDB-lite"/>
    </source>
</evidence>
<dbReference type="EMBL" id="JAIQCJ010000254">
    <property type="protein sequence ID" value="KAJ8797223.1"/>
    <property type="molecule type" value="Genomic_DNA"/>
</dbReference>
<organism evidence="2 3">
    <name type="scientific">Eschrichtius robustus</name>
    <name type="common">California gray whale</name>
    <name type="synonym">Eschrichtius gibbosus</name>
    <dbReference type="NCBI Taxonomy" id="9764"/>
    <lineage>
        <taxon>Eukaryota</taxon>
        <taxon>Metazoa</taxon>
        <taxon>Chordata</taxon>
        <taxon>Craniata</taxon>
        <taxon>Vertebrata</taxon>
        <taxon>Euteleostomi</taxon>
        <taxon>Mammalia</taxon>
        <taxon>Eutheria</taxon>
        <taxon>Laurasiatheria</taxon>
        <taxon>Artiodactyla</taxon>
        <taxon>Whippomorpha</taxon>
        <taxon>Cetacea</taxon>
        <taxon>Mysticeti</taxon>
        <taxon>Eschrichtiidae</taxon>
        <taxon>Eschrichtius</taxon>
    </lineage>
</organism>
<dbReference type="AlphaFoldDB" id="A0AB34HYM1"/>
<sequence>MPFRRRARKISFLLTSSPEVRSWRKTSHSLRPKRRKWRGVYAEGDRIKAFVRMAGHLVPFLEARCFRPSGAPGLSHRPWGGGAAPRGSPSSGTNCQAGTPDEGAARAVQASGRRGGNAPNPQLPRAFESFVALPSGMREGETLCESRLGVLLSIGLLNFFPLLHLTMRGSEEQLEPVCPALAGGPPAAAPPGGASEMSRRRHFPPPAFGLPGVRRDEAFSSERWLVDTGDLEFRSFRRALHGNQGELAGCHLAAWLQCWLVCEPQRPLAP</sequence>